<dbReference type="EMBL" id="CM035424">
    <property type="protein sequence ID" value="KAH7352236.1"/>
    <property type="molecule type" value="Genomic_DNA"/>
</dbReference>
<gene>
    <name evidence="1" type="ORF">KP509_19G036200</name>
</gene>
<evidence type="ECO:0000313" key="2">
    <source>
        <dbReference type="Proteomes" id="UP000825935"/>
    </source>
</evidence>
<dbReference type="Proteomes" id="UP000825935">
    <property type="component" value="Chromosome 19"/>
</dbReference>
<reference evidence="1" key="1">
    <citation type="submission" date="2021-08" db="EMBL/GenBank/DDBJ databases">
        <title>WGS assembly of Ceratopteris richardii.</title>
        <authorList>
            <person name="Marchant D.B."/>
            <person name="Chen G."/>
            <person name="Jenkins J."/>
            <person name="Shu S."/>
            <person name="Leebens-Mack J."/>
            <person name="Grimwood J."/>
            <person name="Schmutz J."/>
            <person name="Soltis P."/>
            <person name="Soltis D."/>
            <person name="Chen Z.-H."/>
        </authorList>
    </citation>
    <scope>NUCLEOTIDE SEQUENCE</scope>
    <source>
        <strain evidence="1">Whitten #5841</strain>
        <tissue evidence="1">Leaf</tissue>
    </source>
</reference>
<proteinExistence type="predicted"/>
<accession>A0A8T2SJ80</accession>
<keyword evidence="2" id="KW-1185">Reference proteome</keyword>
<dbReference type="AlphaFoldDB" id="A0A8T2SJ80"/>
<name>A0A8T2SJ80_CERRI</name>
<comment type="caution">
    <text evidence="1">The sequence shown here is derived from an EMBL/GenBank/DDBJ whole genome shotgun (WGS) entry which is preliminary data.</text>
</comment>
<evidence type="ECO:0000313" key="1">
    <source>
        <dbReference type="EMBL" id="KAH7352236.1"/>
    </source>
</evidence>
<sequence>MKGFPFESSTPGRLNAFCSSSHSADRMSIIFQCMNTPAYVVLQYGQVLSIYVCKACARGCGNSCSGCRVSCTFSGVCSAWKEENKGNVLRVLSSLLMSKFPQNVGNFSRLSCTVFYL</sequence>
<protein>
    <submittedName>
        <fullName evidence="1">Uncharacterized protein</fullName>
    </submittedName>
</protein>
<organism evidence="1 2">
    <name type="scientific">Ceratopteris richardii</name>
    <name type="common">Triangle waterfern</name>
    <dbReference type="NCBI Taxonomy" id="49495"/>
    <lineage>
        <taxon>Eukaryota</taxon>
        <taxon>Viridiplantae</taxon>
        <taxon>Streptophyta</taxon>
        <taxon>Embryophyta</taxon>
        <taxon>Tracheophyta</taxon>
        <taxon>Polypodiopsida</taxon>
        <taxon>Polypodiidae</taxon>
        <taxon>Polypodiales</taxon>
        <taxon>Pteridineae</taxon>
        <taxon>Pteridaceae</taxon>
        <taxon>Parkerioideae</taxon>
        <taxon>Ceratopteris</taxon>
    </lineage>
</organism>